<name>A0A6N3AE95_9FIRM</name>
<dbReference type="RefSeq" id="WP_156530697.1">
    <property type="nucleotide sequence ID" value="NZ_CACRUE010000022.1"/>
</dbReference>
<dbReference type="AlphaFoldDB" id="A0A6N3AE95"/>
<reference evidence="1" key="1">
    <citation type="submission" date="2019-11" db="EMBL/GenBank/DDBJ databases">
        <authorList>
            <person name="Feng L."/>
        </authorList>
    </citation>
    <scope>NUCLEOTIDE SEQUENCE</scope>
    <source>
        <strain evidence="1">IbartlettiiLFYP30</strain>
    </source>
</reference>
<proteinExistence type="predicted"/>
<dbReference type="EMBL" id="CACRUE010000022">
    <property type="protein sequence ID" value="VYT88688.1"/>
    <property type="molecule type" value="Genomic_DNA"/>
</dbReference>
<protein>
    <recommendedName>
        <fullName evidence="2">Transcriptional regulator</fullName>
    </recommendedName>
</protein>
<gene>
    <name evidence="1" type="ORF">IBLFYP30_01235</name>
</gene>
<evidence type="ECO:0008006" key="2">
    <source>
        <dbReference type="Google" id="ProtNLM"/>
    </source>
</evidence>
<evidence type="ECO:0000313" key="1">
    <source>
        <dbReference type="EMBL" id="VYT88688.1"/>
    </source>
</evidence>
<organism evidence="1">
    <name type="scientific">Intestinibacter bartlettii</name>
    <dbReference type="NCBI Taxonomy" id="261299"/>
    <lineage>
        <taxon>Bacteria</taxon>
        <taxon>Bacillati</taxon>
        <taxon>Bacillota</taxon>
        <taxon>Clostridia</taxon>
        <taxon>Peptostreptococcales</taxon>
        <taxon>Peptostreptococcaceae</taxon>
        <taxon>Intestinibacter</taxon>
    </lineage>
</organism>
<sequence length="451" mass="53372">MKYKIAFLGPQEFWRDEYKDLFTEIEKICDLDYIVYKTKNFDDIMDIYNKKNVYYDGIMFSGLIHYQMVKQLEENKNKPFKHLNFTQRDFYRELFKTYLNEKDFNFSRCFIDFLRKDNNYYDLYSMISENNTPYTLKNYPEIENETDLKKVYDFAYEKQLDLWENKKIDISFTRDYFIHEELLNLGYKSKYLVPSKQSILESFNELIKAIDLYKLDENRVSTCIITFNKSEFEDDDFIFKIESILSKMDEVINESFNKNGIYNISIFKQNLKIEIQTTKENLIKITQNYTKSNLLTDLVSELNYNFNIGWGIGNTNVHATKNAINANKLSAKNGGNCMFVIDNLENIFGPILPVENQGEINQNPIVDKISDKIPLSKMNITKVISIIEERNSNKISAEILSEYMGITIRSANRILSTLCKYNIATMEEEKKESNKRGRPKKIYIIDFARVL</sequence>
<accession>A0A6N3AE95</accession>